<reference evidence="3 4" key="1">
    <citation type="submission" date="2015-10" db="EMBL/GenBank/DDBJ databases">
        <title>Metagenome-Assembled Genomes uncover a global brackish microbiome.</title>
        <authorList>
            <person name="Hugerth L.W."/>
            <person name="Larsson J."/>
            <person name="Alneberg J."/>
            <person name="Lindh M.V."/>
            <person name="Legrand C."/>
            <person name="Pinhassi J."/>
            <person name="Andersson A.F."/>
        </authorList>
    </citation>
    <scope>NUCLEOTIDE SEQUENCE [LARGE SCALE GENOMIC DNA]</scope>
    <source>
        <strain evidence="3">BACL6 MAG-120924-bin43</strain>
    </source>
</reference>
<dbReference type="Pfam" id="PF01370">
    <property type="entry name" value="Epimerase"/>
    <property type="match status" value="1"/>
</dbReference>
<dbReference type="EMBL" id="LIBJ01000017">
    <property type="protein sequence ID" value="KRO49353.1"/>
    <property type="molecule type" value="Genomic_DNA"/>
</dbReference>
<sequence length="310" mass="33459">MALTRKSKVFVCGGAGFIGSHLVERLLADGHTVDVVDDLSTGSLANLSVARTLGGALKFHHLDISTVEFAELVGLRQPDVIFHMALLPPSVTESASVLRAAPMLLSVLEAARRHRVTKVVACLPAVLVYGEVPAKYLPVKEGRKADAIGVPHVMAQTIIDLLGVYREMHDIEFTVLAMTNVYGLRQRPEDGVVAAFASGVIRNQDPEIYGNGKQTRDFLYIDDAVDVLVRTIAKGGGLVLNAGTGVQTTIEELWKMLGAGSALRAKKLPTRPGDVQRLAVSTVRTRIQLGWSSWTSVTDGLEVIREGFTR</sequence>
<feature type="domain" description="NAD-dependent epimerase/dehydratase" evidence="2">
    <location>
        <begin position="9"/>
        <end position="241"/>
    </location>
</feature>
<dbReference type="PANTHER" id="PTHR43000">
    <property type="entry name" value="DTDP-D-GLUCOSE 4,6-DEHYDRATASE-RELATED"/>
    <property type="match status" value="1"/>
</dbReference>
<gene>
    <name evidence="3" type="ORF">ABR75_06295</name>
</gene>
<comment type="caution">
    <text evidence="3">The sequence shown here is derived from an EMBL/GenBank/DDBJ whole genome shotgun (WGS) entry which is preliminary data.</text>
</comment>
<dbReference type="AlphaFoldDB" id="A0A0R2QGD9"/>
<protein>
    <recommendedName>
        <fullName evidence="2">NAD-dependent epimerase/dehydratase domain-containing protein</fullName>
    </recommendedName>
</protein>
<dbReference type="Proteomes" id="UP000051017">
    <property type="component" value="Unassembled WGS sequence"/>
</dbReference>
<accession>A0A0R2QGD9</accession>
<evidence type="ECO:0000313" key="4">
    <source>
        <dbReference type="Proteomes" id="UP000051017"/>
    </source>
</evidence>
<evidence type="ECO:0000256" key="1">
    <source>
        <dbReference type="ARBA" id="ARBA00007637"/>
    </source>
</evidence>
<dbReference type="SUPFAM" id="SSF51735">
    <property type="entry name" value="NAD(P)-binding Rossmann-fold domains"/>
    <property type="match status" value="1"/>
</dbReference>
<dbReference type="InterPro" id="IPR036291">
    <property type="entry name" value="NAD(P)-bd_dom_sf"/>
</dbReference>
<evidence type="ECO:0000313" key="3">
    <source>
        <dbReference type="EMBL" id="KRO49353.1"/>
    </source>
</evidence>
<name>A0A0R2QGD9_9ACTN</name>
<dbReference type="InterPro" id="IPR001509">
    <property type="entry name" value="Epimerase_deHydtase"/>
</dbReference>
<organism evidence="3 4">
    <name type="scientific">Acidimicrobiia bacterium BACL6 MAG-120924-bin43</name>
    <dbReference type="NCBI Taxonomy" id="1655583"/>
    <lineage>
        <taxon>Bacteria</taxon>
        <taxon>Bacillati</taxon>
        <taxon>Actinomycetota</taxon>
        <taxon>Acidimicrobiia</taxon>
        <taxon>acIV cluster</taxon>
    </lineage>
</organism>
<comment type="similarity">
    <text evidence="1">Belongs to the NAD(P)-dependent epimerase/dehydratase family.</text>
</comment>
<dbReference type="Gene3D" id="3.40.50.720">
    <property type="entry name" value="NAD(P)-binding Rossmann-like Domain"/>
    <property type="match status" value="1"/>
</dbReference>
<evidence type="ECO:0000259" key="2">
    <source>
        <dbReference type="Pfam" id="PF01370"/>
    </source>
</evidence>
<proteinExistence type="inferred from homology"/>